<dbReference type="Pfam" id="PF03893">
    <property type="entry name" value="Lipase3_N"/>
    <property type="match status" value="1"/>
</dbReference>
<feature type="region of interest" description="Disordered" evidence="1">
    <location>
        <begin position="503"/>
        <end position="531"/>
    </location>
</feature>
<evidence type="ECO:0000259" key="2">
    <source>
        <dbReference type="Pfam" id="PF01764"/>
    </source>
</evidence>
<keyword evidence="5" id="KW-1185">Reference proteome</keyword>
<dbReference type="InterPro" id="IPR002921">
    <property type="entry name" value="Fungal_lipase-type"/>
</dbReference>
<dbReference type="Pfam" id="PF01764">
    <property type="entry name" value="Lipase_3"/>
    <property type="match status" value="1"/>
</dbReference>
<gene>
    <name evidence="4" type="ORF">Syun_022560</name>
</gene>
<feature type="domain" description="Mono-/di-acylglycerol lipase N-terminal" evidence="3">
    <location>
        <begin position="160"/>
        <end position="225"/>
    </location>
</feature>
<comment type="caution">
    <text evidence="4">The sequence shown here is derived from an EMBL/GenBank/DDBJ whole genome shotgun (WGS) entry which is preliminary data.</text>
</comment>
<dbReference type="AlphaFoldDB" id="A0AAP0F7Y4"/>
<dbReference type="CDD" id="cd00519">
    <property type="entry name" value="Lipase_3"/>
    <property type="match status" value="1"/>
</dbReference>
<dbReference type="PANTHER" id="PTHR46398">
    <property type="entry name" value="ALPHA/BETA-HYDROLASES SUPERFAMILY PROTEIN"/>
    <property type="match status" value="1"/>
</dbReference>
<protein>
    <recommendedName>
        <fullName evidence="6">Fungal lipase-like domain-containing protein</fullName>
    </recommendedName>
</protein>
<proteinExistence type="predicted"/>
<reference evidence="4 5" key="1">
    <citation type="submission" date="2024-01" db="EMBL/GenBank/DDBJ databases">
        <title>Genome assemblies of Stephania.</title>
        <authorList>
            <person name="Yang L."/>
        </authorList>
    </citation>
    <scope>NUCLEOTIDE SEQUENCE [LARGE SCALE GENOMIC DNA]</scope>
    <source>
        <strain evidence="4">YNDBR</strain>
        <tissue evidence="4">Leaf</tissue>
    </source>
</reference>
<dbReference type="Gene3D" id="3.40.50.1820">
    <property type="entry name" value="alpha/beta hydrolase"/>
    <property type="match status" value="1"/>
</dbReference>
<dbReference type="InterPro" id="IPR005592">
    <property type="entry name" value="Mono/diacylglycerol_lipase_N"/>
</dbReference>
<organism evidence="4 5">
    <name type="scientific">Stephania yunnanensis</name>
    <dbReference type="NCBI Taxonomy" id="152371"/>
    <lineage>
        <taxon>Eukaryota</taxon>
        <taxon>Viridiplantae</taxon>
        <taxon>Streptophyta</taxon>
        <taxon>Embryophyta</taxon>
        <taxon>Tracheophyta</taxon>
        <taxon>Spermatophyta</taxon>
        <taxon>Magnoliopsida</taxon>
        <taxon>Ranunculales</taxon>
        <taxon>Menispermaceae</taxon>
        <taxon>Menispermoideae</taxon>
        <taxon>Cissampelideae</taxon>
        <taxon>Stephania</taxon>
    </lineage>
</organism>
<evidence type="ECO:0000256" key="1">
    <source>
        <dbReference type="SAM" id="MobiDB-lite"/>
    </source>
</evidence>
<feature type="compositionally biased region" description="Basic and acidic residues" evidence="1">
    <location>
        <begin position="512"/>
        <end position="527"/>
    </location>
</feature>
<dbReference type="Proteomes" id="UP001420932">
    <property type="component" value="Unassembled WGS sequence"/>
</dbReference>
<evidence type="ECO:0000313" key="4">
    <source>
        <dbReference type="EMBL" id="KAK9106549.1"/>
    </source>
</evidence>
<dbReference type="GO" id="GO:0016042">
    <property type="term" value="P:lipid catabolic process"/>
    <property type="evidence" value="ECO:0007669"/>
    <property type="project" value="InterPro"/>
</dbReference>
<sequence length="559" mass="62327">MVRDLPARVAAAGRHRVTHHRASPRVTVATIHAAVGAPLLGLRVVELFPPTIDSPSRAKQSVHSHDSRQHTLSLCLSVRHYNQTTHLPLIPSFLPTNPTNPLPPRHLSLQKQQKIPLSQHLSFSHSPVPISLDSTWQHQVRPIRSDPIRSDQTMSVTCGVECVVCITCGRWAWKRCTHIGSSDSATWPPAAAADFSPIPRACRLILAVYESDLSHPKFSTPGGYRLNPNNLVKRVTYDQTLGRSPPYIVYLDHDHKEIVLAIRGLNLAKETDYKLLLDNKLGMQMFDGGYVHRGLLKSATWLLEEESPTLRRLWRETGGDYSFVFAGHSLGSGVAALLAVVVVNHREELGGVPRSKVRCYAVAPARCMSLNLAVKYADVISSVVLQDDFLPRTATPLEDIFKSIFWCGRFPPEVRTAIPVDGRFEHIVLSCNATSDHAILWIAREAEKALDRMMESSEVITTAPMVQKLERMQTLEKEHKDAMERAVSLNVPHVVTIVRQLENADADAAPPPDHEKEPSLTKSKSSDSRTNWETLVEKLFDRTDSGKLELKKDKALSDK</sequence>
<feature type="domain" description="Fungal lipase-type" evidence="2">
    <location>
        <begin position="259"/>
        <end position="395"/>
    </location>
</feature>
<evidence type="ECO:0000313" key="5">
    <source>
        <dbReference type="Proteomes" id="UP001420932"/>
    </source>
</evidence>
<evidence type="ECO:0008006" key="6">
    <source>
        <dbReference type="Google" id="ProtNLM"/>
    </source>
</evidence>
<dbReference type="PANTHER" id="PTHR46398:SF7">
    <property type="entry name" value="ALPHA_BETA-HYDROLASES SUPERFAMILY PROTEIN"/>
    <property type="match status" value="1"/>
</dbReference>
<dbReference type="InterPro" id="IPR029058">
    <property type="entry name" value="AB_hydrolase_fold"/>
</dbReference>
<accession>A0AAP0F7Y4</accession>
<dbReference type="EMBL" id="JBBNAF010000010">
    <property type="protein sequence ID" value="KAK9106549.1"/>
    <property type="molecule type" value="Genomic_DNA"/>
</dbReference>
<evidence type="ECO:0000259" key="3">
    <source>
        <dbReference type="Pfam" id="PF03893"/>
    </source>
</evidence>
<name>A0AAP0F7Y4_9MAGN</name>
<dbReference type="SUPFAM" id="SSF53474">
    <property type="entry name" value="alpha/beta-Hydrolases"/>
    <property type="match status" value="1"/>
</dbReference>